<dbReference type="PANTHER" id="PTHR48095:SF2">
    <property type="entry name" value="BIOTIN CARBOXYLASE, CHLOROPLASTIC"/>
    <property type="match status" value="1"/>
</dbReference>
<comment type="function">
    <text evidence="1">This protein is a component of the acetyl coenzyme A carboxylase complex; first, biotin carboxylase catalyzes the carboxylation of the carrier protein and then the transcarboxylase transfers the carboxyl group to form malonyl-CoA.</text>
</comment>
<gene>
    <name evidence="10" type="ORF">PPSIR1_32178</name>
</gene>
<name>A6G303_9BACT</name>
<dbReference type="Proteomes" id="UP000005801">
    <property type="component" value="Unassembled WGS sequence"/>
</dbReference>
<evidence type="ECO:0000313" key="10">
    <source>
        <dbReference type="EMBL" id="EDM79853.1"/>
    </source>
</evidence>
<dbReference type="SUPFAM" id="SSF52440">
    <property type="entry name" value="PreATP-grasp domain"/>
    <property type="match status" value="1"/>
</dbReference>
<dbReference type="GO" id="GO:0005524">
    <property type="term" value="F:ATP binding"/>
    <property type="evidence" value="ECO:0007669"/>
    <property type="project" value="UniProtKB-UniRule"/>
</dbReference>
<dbReference type="InterPro" id="IPR005481">
    <property type="entry name" value="BC-like_N"/>
</dbReference>
<accession>A6G303</accession>
<keyword evidence="3" id="KW-0436">Ligase</keyword>
<dbReference type="SUPFAM" id="SSF51246">
    <property type="entry name" value="Rudiment single hybrid motif"/>
    <property type="match status" value="1"/>
</dbReference>
<dbReference type="Pfam" id="PF02786">
    <property type="entry name" value="CPSase_L_D2"/>
    <property type="match status" value="1"/>
</dbReference>
<dbReference type="GO" id="GO:0004075">
    <property type="term" value="F:biotin carboxylase activity"/>
    <property type="evidence" value="ECO:0007669"/>
    <property type="project" value="UniProtKB-EC"/>
</dbReference>
<keyword evidence="4 7" id="KW-0547">Nucleotide-binding</keyword>
<dbReference type="OrthoDB" id="9769961at2"/>
<evidence type="ECO:0000256" key="4">
    <source>
        <dbReference type="ARBA" id="ARBA00022741"/>
    </source>
</evidence>
<dbReference type="PROSITE" id="PS50979">
    <property type="entry name" value="BC"/>
    <property type="match status" value="1"/>
</dbReference>
<dbReference type="RefSeq" id="WP_006971102.1">
    <property type="nucleotide sequence ID" value="NZ_ABCS01000016.1"/>
</dbReference>
<evidence type="ECO:0000313" key="11">
    <source>
        <dbReference type="Proteomes" id="UP000005801"/>
    </source>
</evidence>
<dbReference type="PROSITE" id="PS50975">
    <property type="entry name" value="ATP_GRASP"/>
    <property type="match status" value="1"/>
</dbReference>
<dbReference type="PROSITE" id="PS00867">
    <property type="entry name" value="CPSASE_2"/>
    <property type="match status" value="1"/>
</dbReference>
<organism evidence="10 11">
    <name type="scientific">Plesiocystis pacifica SIR-1</name>
    <dbReference type="NCBI Taxonomy" id="391625"/>
    <lineage>
        <taxon>Bacteria</taxon>
        <taxon>Pseudomonadati</taxon>
        <taxon>Myxococcota</taxon>
        <taxon>Polyangia</taxon>
        <taxon>Nannocystales</taxon>
        <taxon>Nannocystaceae</taxon>
        <taxon>Plesiocystis</taxon>
    </lineage>
</organism>
<dbReference type="EMBL" id="ABCS01000016">
    <property type="protein sequence ID" value="EDM79853.1"/>
    <property type="molecule type" value="Genomic_DNA"/>
</dbReference>
<sequence>MAGFHRLFIANRGEVAVRIARTCKELGITPVFGVSAADRDAPWTELGEQVGLGPARSTHSYLALDRVVQAARQSGCSAVHPGWGFLAENPVFAALCEQHGLTFIGPPAHVMHLMGKKTPAKKAMGTAGLTLIPGSDGILEDLDEARAVAEATGYPVLLKAESGGGGKGMRVARTADELESAWSQARAEAMAAFGDGRLYLEKLIEGGRHVEIQIMADRYGNVVHLGERDCTVQRKHQKLIEESPAPVLDPEERARTLAAAVEATRRIGYVGAGTIEFLLDQSGAGGDGQAGVLRFMEMNTRLQVEHCVSEMRTGIDLVREQILVAAGSPLSFTQDDVELKGHAIECRINAEDPSADFRPSPGVISRWQAPEASRFVRVDTHVRSGYEVPPFYDSLLCKVICWGEDRDAACDQMIAALEALEVEGVKTTVPLHIDILRNADFRAHRYDTRALPGAKS</sequence>
<keyword evidence="11" id="KW-1185">Reference proteome</keyword>
<dbReference type="InterPro" id="IPR005479">
    <property type="entry name" value="CPAse_ATP-bd"/>
</dbReference>
<protein>
    <recommendedName>
        <fullName evidence="2">biotin carboxylase</fullName>
        <ecNumber evidence="2">6.3.4.14</ecNumber>
    </recommendedName>
</protein>
<evidence type="ECO:0000259" key="8">
    <source>
        <dbReference type="PROSITE" id="PS50975"/>
    </source>
</evidence>
<dbReference type="eggNOG" id="COG0439">
    <property type="taxonomic scope" value="Bacteria"/>
</dbReference>
<dbReference type="InterPro" id="IPR051602">
    <property type="entry name" value="ACC_Biotin_Carboxylase"/>
</dbReference>
<dbReference type="AlphaFoldDB" id="A6G303"/>
<keyword evidence="5 7" id="KW-0067">ATP-binding</keyword>
<dbReference type="SUPFAM" id="SSF56059">
    <property type="entry name" value="Glutathione synthetase ATP-binding domain-like"/>
    <property type="match status" value="1"/>
</dbReference>
<dbReference type="FunFam" id="3.30.1490.20:FF:000018">
    <property type="entry name" value="Biotin carboxylase"/>
    <property type="match status" value="1"/>
</dbReference>
<dbReference type="EC" id="6.3.4.14" evidence="2"/>
<evidence type="ECO:0000256" key="3">
    <source>
        <dbReference type="ARBA" id="ARBA00022598"/>
    </source>
</evidence>
<dbReference type="Pfam" id="PF00289">
    <property type="entry name" value="Biotin_carb_N"/>
    <property type="match status" value="1"/>
</dbReference>
<dbReference type="InterPro" id="IPR011054">
    <property type="entry name" value="Rudment_hybrid_motif"/>
</dbReference>
<proteinExistence type="predicted"/>
<dbReference type="Gene3D" id="3.30.470.20">
    <property type="entry name" value="ATP-grasp fold, B domain"/>
    <property type="match status" value="1"/>
</dbReference>
<dbReference type="GO" id="GO:0046872">
    <property type="term" value="F:metal ion binding"/>
    <property type="evidence" value="ECO:0007669"/>
    <property type="project" value="InterPro"/>
</dbReference>
<dbReference type="Pfam" id="PF02785">
    <property type="entry name" value="Biotin_carb_C"/>
    <property type="match status" value="1"/>
</dbReference>
<evidence type="ECO:0000256" key="7">
    <source>
        <dbReference type="PROSITE-ProRule" id="PRU00409"/>
    </source>
</evidence>
<reference evidence="10 11" key="1">
    <citation type="submission" date="2007-06" db="EMBL/GenBank/DDBJ databases">
        <authorList>
            <person name="Shimkets L."/>
            <person name="Ferriera S."/>
            <person name="Johnson J."/>
            <person name="Kravitz S."/>
            <person name="Beeson K."/>
            <person name="Sutton G."/>
            <person name="Rogers Y.-H."/>
            <person name="Friedman R."/>
            <person name="Frazier M."/>
            <person name="Venter J.C."/>
        </authorList>
    </citation>
    <scope>NUCLEOTIDE SEQUENCE [LARGE SCALE GENOMIC DNA]</scope>
    <source>
        <strain evidence="10 11">SIR-1</strain>
    </source>
</reference>
<dbReference type="InterPro" id="IPR016185">
    <property type="entry name" value="PreATP-grasp_dom_sf"/>
</dbReference>
<dbReference type="SMART" id="SM00878">
    <property type="entry name" value="Biotin_carb_C"/>
    <property type="match status" value="1"/>
</dbReference>
<evidence type="ECO:0000256" key="2">
    <source>
        <dbReference type="ARBA" id="ARBA00013263"/>
    </source>
</evidence>
<feature type="domain" description="ATP-grasp" evidence="8">
    <location>
        <begin position="121"/>
        <end position="326"/>
    </location>
</feature>
<dbReference type="STRING" id="391625.PPSIR1_32178"/>
<dbReference type="InterPro" id="IPR011761">
    <property type="entry name" value="ATP-grasp"/>
</dbReference>
<dbReference type="PANTHER" id="PTHR48095">
    <property type="entry name" value="PYRUVATE CARBOXYLASE SUBUNIT A"/>
    <property type="match status" value="1"/>
</dbReference>
<comment type="catalytic activity">
    <reaction evidence="6">
        <text>N(6)-biotinyl-L-lysyl-[protein] + hydrogencarbonate + ATP = N(6)-carboxybiotinyl-L-lysyl-[protein] + ADP + phosphate + H(+)</text>
        <dbReference type="Rhea" id="RHEA:13501"/>
        <dbReference type="Rhea" id="RHEA-COMP:10505"/>
        <dbReference type="Rhea" id="RHEA-COMP:10506"/>
        <dbReference type="ChEBI" id="CHEBI:15378"/>
        <dbReference type="ChEBI" id="CHEBI:17544"/>
        <dbReference type="ChEBI" id="CHEBI:30616"/>
        <dbReference type="ChEBI" id="CHEBI:43474"/>
        <dbReference type="ChEBI" id="CHEBI:83144"/>
        <dbReference type="ChEBI" id="CHEBI:83145"/>
        <dbReference type="ChEBI" id="CHEBI:456216"/>
        <dbReference type="EC" id="6.3.4.14"/>
    </reaction>
</comment>
<feature type="domain" description="Biotin carboxylation" evidence="9">
    <location>
        <begin position="3"/>
        <end position="456"/>
    </location>
</feature>
<dbReference type="InterPro" id="IPR005482">
    <property type="entry name" value="Biotin_COase_C"/>
</dbReference>
<dbReference type="InterPro" id="IPR011764">
    <property type="entry name" value="Biotin_carboxylation_dom"/>
</dbReference>
<evidence type="ECO:0000259" key="9">
    <source>
        <dbReference type="PROSITE" id="PS50979"/>
    </source>
</evidence>
<comment type="caution">
    <text evidence="10">The sequence shown here is derived from an EMBL/GenBank/DDBJ whole genome shotgun (WGS) entry which is preliminary data.</text>
</comment>
<evidence type="ECO:0000256" key="1">
    <source>
        <dbReference type="ARBA" id="ARBA00003761"/>
    </source>
</evidence>
<evidence type="ECO:0000256" key="6">
    <source>
        <dbReference type="ARBA" id="ARBA00048600"/>
    </source>
</evidence>
<evidence type="ECO:0000256" key="5">
    <source>
        <dbReference type="ARBA" id="ARBA00022840"/>
    </source>
</evidence>